<sequence length="124" mass="13935">MCLLPQQMWLLPSWSLLCMSFPNSSGVVRSRRTSLESIQRGTFGGSTVYPILSSSTLLHSLTLSCRDLCTRIFLLTRSGPDILPIHCRSSAALEAEWSMRCRFQRWFQIHSSSASWRASGPIIA</sequence>
<reference evidence="2 4" key="2">
    <citation type="journal article" date="2014" name="BMC Genomics">
        <title>An improved genome release (version Mt4.0) for the model legume Medicago truncatula.</title>
        <authorList>
            <person name="Tang H."/>
            <person name="Krishnakumar V."/>
            <person name="Bidwell S."/>
            <person name="Rosen B."/>
            <person name="Chan A."/>
            <person name="Zhou S."/>
            <person name="Gentzbittel L."/>
            <person name="Childs K.L."/>
            <person name="Yandell M."/>
            <person name="Gundlach H."/>
            <person name="Mayer K.F."/>
            <person name="Schwartz D.C."/>
            <person name="Town C.D."/>
        </authorList>
    </citation>
    <scope>GENOME REANNOTATION</scope>
    <source>
        <strain evidence="3 4">cv. Jemalong A17</strain>
    </source>
</reference>
<reference evidence="3" key="3">
    <citation type="submission" date="2015-04" db="UniProtKB">
        <authorList>
            <consortium name="EnsemblPlants"/>
        </authorList>
    </citation>
    <scope>IDENTIFICATION</scope>
    <source>
        <strain evidence="3">cv. Jemalong A17</strain>
    </source>
</reference>
<dbReference type="AlphaFoldDB" id="G7J2M8"/>
<name>G7J2M8_MEDTR</name>
<evidence type="ECO:0000313" key="2">
    <source>
        <dbReference type="EMBL" id="AES72943.1"/>
    </source>
</evidence>
<evidence type="ECO:0000256" key="1">
    <source>
        <dbReference type="SAM" id="SignalP"/>
    </source>
</evidence>
<keyword evidence="4" id="KW-1185">Reference proteome</keyword>
<feature type="signal peptide" evidence="1">
    <location>
        <begin position="1"/>
        <end position="26"/>
    </location>
</feature>
<reference evidence="2 4" key="1">
    <citation type="journal article" date="2011" name="Nature">
        <title>The Medicago genome provides insight into the evolution of rhizobial symbioses.</title>
        <authorList>
            <person name="Young N.D."/>
            <person name="Debelle F."/>
            <person name="Oldroyd G.E."/>
            <person name="Geurts R."/>
            <person name="Cannon S.B."/>
            <person name="Udvardi M.K."/>
            <person name="Benedito V.A."/>
            <person name="Mayer K.F."/>
            <person name="Gouzy J."/>
            <person name="Schoof H."/>
            <person name="Van de Peer Y."/>
            <person name="Proost S."/>
            <person name="Cook D.R."/>
            <person name="Meyers B.C."/>
            <person name="Spannagl M."/>
            <person name="Cheung F."/>
            <person name="De Mita S."/>
            <person name="Krishnakumar V."/>
            <person name="Gundlach H."/>
            <person name="Zhou S."/>
            <person name="Mudge J."/>
            <person name="Bharti A.K."/>
            <person name="Murray J.D."/>
            <person name="Naoumkina M.A."/>
            <person name="Rosen B."/>
            <person name="Silverstein K.A."/>
            <person name="Tang H."/>
            <person name="Rombauts S."/>
            <person name="Zhao P.X."/>
            <person name="Zhou P."/>
            <person name="Barbe V."/>
            <person name="Bardou P."/>
            <person name="Bechner M."/>
            <person name="Bellec A."/>
            <person name="Berger A."/>
            <person name="Berges H."/>
            <person name="Bidwell S."/>
            <person name="Bisseling T."/>
            <person name="Choisne N."/>
            <person name="Couloux A."/>
            <person name="Denny R."/>
            <person name="Deshpande S."/>
            <person name="Dai X."/>
            <person name="Doyle J.J."/>
            <person name="Dudez A.M."/>
            <person name="Farmer A.D."/>
            <person name="Fouteau S."/>
            <person name="Franken C."/>
            <person name="Gibelin C."/>
            <person name="Gish J."/>
            <person name="Goldstein S."/>
            <person name="Gonzalez A.J."/>
            <person name="Green P.J."/>
            <person name="Hallab A."/>
            <person name="Hartog M."/>
            <person name="Hua A."/>
            <person name="Humphray S.J."/>
            <person name="Jeong D.H."/>
            <person name="Jing Y."/>
            <person name="Jocker A."/>
            <person name="Kenton S.M."/>
            <person name="Kim D.J."/>
            <person name="Klee K."/>
            <person name="Lai H."/>
            <person name="Lang C."/>
            <person name="Lin S."/>
            <person name="Macmil S.L."/>
            <person name="Magdelenat G."/>
            <person name="Matthews L."/>
            <person name="McCorrison J."/>
            <person name="Monaghan E.L."/>
            <person name="Mun J.H."/>
            <person name="Najar F.Z."/>
            <person name="Nicholson C."/>
            <person name="Noirot C."/>
            <person name="O'Bleness M."/>
            <person name="Paule C.R."/>
            <person name="Poulain J."/>
            <person name="Prion F."/>
            <person name="Qin B."/>
            <person name="Qu C."/>
            <person name="Retzel E.F."/>
            <person name="Riddle C."/>
            <person name="Sallet E."/>
            <person name="Samain S."/>
            <person name="Samson N."/>
            <person name="Sanders I."/>
            <person name="Saurat O."/>
            <person name="Scarpelli C."/>
            <person name="Schiex T."/>
            <person name="Segurens B."/>
            <person name="Severin A.J."/>
            <person name="Sherrier D.J."/>
            <person name="Shi R."/>
            <person name="Sims S."/>
            <person name="Singer S.R."/>
            <person name="Sinharoy S."/>
            <person name="Sterck L."/>
            <person name="Viollet A."/>
            <person name="Wang B.B."/>
            <person name="Wang K."/>
            <person name="Wang M."/>
            <person name="Wang X."/>
            <person name="Warfsmann J."/>
            <person name="Weissenbach J."/>
            <person name="White D.D."/>
            <person name="White J.D."/>
            <person name="Wiley G.B."/>
            <person name="Wincker P."/>
            <person name="Xing Y."/>
            <person name="Yang L."/>
            <person name="Yao Z."/>
            <person name="Ying F."/>
            <person name="Zhai J."/>
            <person name="Zhou L."/>
            <person name="Zuber A."/>
            <person name="Denarie J."/>
            <person name="Dixon R.A."/>
            <person name="May G.D."/>
            <person name="Schwartz D.C."/>
            <person name="Rogers J."/>
            <person name="Quetier F."/>
            <person name="Town C.D."/>
            <person name="Roe B.A."/>
        </authorList>
    </citation>
    <scope>NUCLEOTIDE SEQUENCE [LARGE SCALE GENOMIC DNA]</scope>
    <source>
        <strain evidence="2">A17</strain>
        <strain evidence="3 4">cv. Jemalong A17</strain>
    </source>
</reference>
<dbReference type="EnsemblPlants" id="AES72943">
    <property type="protein sequence ID" value="AES72943"/>
    <property type="gene ID" value="MTR_3g097000"/>
</dbReference>
<protein>
    <recommendedName>
        <fullName evidence="5">Transmembrane protein</fullName>
    </recommendedName>
</protein>
<dbReference type="Proteomes" id="UP000002051">
    <property type="component" value="Chromosome 3"/>
</dbReference>
<proteinExistence type="predicted"/>
<feature type="chain" id="PRO_5014572646" description="Transmembrane protein" evidence="1">
    <location>
        <begin position="27"/>
        <end position="124"/>
    </location>
</feature>
<dbReference type="EMBL" id="CM001219">
    <property type="protein sequence ID" value="AES72943.1"/>
    <property type="molecule type" value="Genomic_DNA"/>
</dbReference>
<evidence type="ECO:0008006" key="5">
    <source>
        <dbReference type="Google" id="ProtNLM"/>
    </source>
</evidence>
<dbReference type="HOGENOM" id="CLU_2007295_0_0_1"/>
<keyword evidence="1" id="KW-0732">Signal</keyword>
<evidence type="ECO:0000313" key="4">
    <source>
        <dbReference type="Proteomes" id="UP000002051"/>
    </source>
</evidence>
<accession>G7J2M8</accession>
<dbReference type="PaxDb" id="3880-AES72943"/>
<organism evidence="2 4">
    <name type="scientific">Medicago truncatula</name>
    <name type="common">Barrel medic</name>
    <name type="synonym">Medicago tribuloides</name>
    <dbReference type="NCBI Taxonomy" id="3880"/>
    <lineage>
        <taxon>Eukaryota</taxon>
        <taxon>Viridiplantae</taxon>
        <taxon>Streptophyta</taxon>
        <taxon>Embryophyta</taxon>
        <taxon>Tracheophyta</taxon>
        <taxon>Spermatophyta</taxon>
        <taxon>Magnoliopsida</taxon>
        <taxon>eudicotyledons</taxon>
        <taxon>Gunneridae</taxon>
        <taxon>Pentapetalae</taxon>
        <taxon>rosids</taxon>
        <taxon>fabids</taxon>
        <taxon>Fabales</taxon>
        <taxon>Fabaceae</taxon>
        <taxon>Papilionoideae</taxon>
        <taxon>50 kb inversion clade</taxon>
        <taxon>NPAAA clade</taxon>
        <taxon>Hologalegina</taxon>
        <taxon>IRL clade</taxon>
        <taxon>Trifolieae</taxon>
        <taxon>Medicago</taxon>
    </lineage>
</organism>
<gene>
    <name evidence="2" type="ordered locus">MTR_3g097000</name>
</gene>
<evidence type="ECO:0000313" key="3">
    <source>
        <dbReference type="EnsemblPlants" id="AES72943"/>
    </source>
</evidence>